<sequence>MPLWCQVGSSLELGPNLTLVSLWAAIKFGLRMWHRGATKFENTKYWTRVILPRKQKLRGVALMVLKLTPFLPSIALRDQQLRSPAHFNPYPSHYGHYSLWTEIIHWCVCTGAFGAYALAPISTLGVPPKAIGAHALTLGCVRIGSKNGLLHFVCNLLVPLALFSHFRSELCLLKPETLERTHQGIVRNRKRFKTQ</sequence>
<keyword evidence="2" id="KW-1185">Reference proteome</keyword>
<evidence type="ECO:0000313" key="1">
    <source>
        <dbReference type="EMBL" id="MED6159300.1"/>
    </source>
</evidence>
<reference evidence="1 2" key="1">
    <citation type="journal article" date="2023" name="Plants (Basel)">
        <title>Bridging the Gap: Combining Genomics and Transcriptomics Approaches to Understand Stylosanthes scabra, an Orphan Legume from the Brazilian Caatinga.</title>
        <authorList>
            <person name="Ferreira-Neto J.R.C."/>
            <person name="da Silva M.D."/>
            <person name="Binneck E."/>
            <person name="de Melo N.F."/>
            <person name="da Silva R.H."/>
            <person name="de Melo A.L.T.M."/>
            <person name="Pandolfi V."/>
            <person name="Bustamante F.O."/>
            <person name="Brasileiro-Vidal A.C."/>
            <person name="Benko-Iseppon A.M."/>
        </authorList>
    </citation>
    <scope>NUCLEOTIDE SEQUENCE [LARGE SCALE GENOMIC DNA]</scope>
    <source>
        <tissue evidence="1">Leaves</tissue>
    </source>
</reference>
<accession>A0ABU6UDG7</accession>
<evidence type="ECO:0000313" key="2">
    <source>
        <dbReference type="Proteomes" id="UP001341840"/>
    </source>
</evidence>
<dbReference type="EMBL" id="JASCZI010121054">
    <property type="protein sequence ID" value="MED6159300.1"/>
    <property type="molecule type" value="Genomic_DNA"/>
</dbReference>
<dbReference type="Proteomes" id="UP001341840">
    <property type="component" value="Unassembled WGS sequence"/>
</dbReference>
<comment type="caution">
    <text evidence="1">The sequence shown here is derived from an EMBL/GenBank/DDBJ whole genome shotgun (WGS) entry which is preliminary data.</text>
</comment>
<protein>
    <submittedName>
        <fullName evidence="1">Uncharacterized protein</fullName>
    </submittedName>
</protein>
<organism evidence="1 2">
    <name type="scientific">Stylosanthes scabra</name>
    <dbReference type="NCBI Taxonomy" id="79078"/>
    <lineage>
        <taxon>Eukaryota</taxon>
        <taxon>Viridiplantae</taxon>
        <taxon>Streptophyta</taxon>
        <taxon>Embryophyta</taxon>
        <taxon>Tracheophyta</taxon>
        <taxon>Spermatophyta</taxon>
        <taxon>Magnoliopsida</taxon>
        <taxon>eudicotyledons</taxon>
        <taxon>Gunneridae</taxon>
        <taxon>Pentapetalae</taxon>
        <taxon>rosids</taxon>
        <taxon>fabids</taxon>
        <taxon>Fabales</taxon>
        <taxon>Fabaceae</taxon>
        <taxon>Papilionoideae</taxon>
        <taxon>50 kb inversion clade</taxon>
        <taxon>dalbergioids sensu lato</taxon>
        <taxon>Dalbergieae</taxon>
        <taxon>Pterocarpus clade</taxon>
        <taxon>Stylosanthes</taxon>
    </lineage>
</organism>
<proteinExistence type="predicted"/>
<gene>
    <name evidence="1" type="ORF">PIB30_041053</name>
</gene>
<name>A0ABU6UDG7_9FABA</name>